<dbReference type="AlphaFoldDB" id="A0A1A9AN13"/>
<dbReference type="InterPro" id="IPR008780">
    <property type="entry name" value="Plasmodium_Vir"/>
</dbReference>
<proteinExistence type="predicted"/>
<reference evidence="3 4" key="1">
    <citation type="submission" date="2016-05" db="EMBL/GenBank/DDBJ databases">
        <authorList>
            <person name="Naeem Raeece"/>
        </authorList>
    </citation>
    <scope>NUCLEOTIDE SEQUENCE [LARGE SCALE GENOMIC DNA]</scope>
</reference>
<sequence>MFFTFKKNSHLEKYYKELNDVCTLDKEGTRCATTIDISSSTPHVKTLYEKLNGNYNKFSYVDGKFNQFKEEPLKRCIYLKYWFYDQVIKNGFNSNTVQEIFNLCNQNNYEMNFLIYKWDENNRGSYEPHDFVECQFKINTFEDIKKIKSFFDYIENYEGSQKKSTINDLMCTSTYKNDLNEIIIKYNNTNTCADSISDAYCNELKNLKEIHKFNELSELKCNEKPTADALSGEQRVVGELSPRGSGDQRLTNLQENMSQLEDNSILDGHHYITYNPT</sequence>
<dbReference type="Pfam" id="PF05795">
    <property type="entry name" value="Plasmodium_Vir"/>
    <property type="match status" value="1"/>
</dbReference>
<evidence type="ECO:0000313" key="2">
    <source>
        <dbReference type="EMBL" id="SBT57594.1"/>
    </source>
</evidence>
<evidence type="ECO:0000313" key="1">
    <source>
        <dbReference type="EMBL" id="SBT57399.1"/>
    </source>
</evidence>
<dbReference type="EMBL" id="FLRD01001565">
    <property type="protein sequence ID" value="SBT57594.1"/>
    <property type="molecule type" value="Genomic_DNA"/>
</dbReference>
<gene>
    <name evidence="2" type="ORF">POVWA1_082550</name>
    <name evidence="1" type="ORF">POVWA2_079300</name>
</gene>
<evidence type="ECO:0000313" key="4">
    <source>
        <dbReference type="Proteomes" id="UP000078555"/>
    </source>
</evidence>
<organism evidence="2 4">
    <name type="scientific">Plasmodium ovale wallikeri</name>
    <dbReference type="NCBI Taxonomy" id="864142"/>
    <lineage>
        <taxon>Eukaryota</taxon>
        <taxon>Sar</taxon>
        <taxon>Alveolata</taxon>
        <taxon>Apicomplexa</taxon>
        <taxon>Aconoidasida</taxon>
        <taxon>Haemosporida</taxon>
        <taxon>Plasmodiidae</taxon>
        <taxon>Plasmodium</taxon>
        <taxon>Plasmodium (Plasmodium)</taxon>
    </lineage>
</organism>
<dbReference type="Proteomes" id="UP000078550">
    <property type="component" value="Unassembled WGS sequence"/>
</dbReference>
<dbReference type="EMBL" id="FLRE01001828">
    <property type="protein sequence ID" value="SBT57399.1"/>
    <property type="molecule type" value="Genomic_DNA"/>
</dbReference>
<protein>
    <submittedName>
        <fullName evidence="2">PIR Superfamily Protein</fullName>
    </submittedName>
</protein>
<reference evidence="2" key="2">
    <citation type="submission" date="2016-05" db="EMBL/GenBank/DDBJ databases">
        <authorList>
            <person name="Lavstsen T."/>
            <person name="Jespersen J.S."/>
        </authorList>
    </citation>
    <scope>NUCLEOTIDE SEQUENCE [LARGE SCALE GENOMIC DNA]</scope>
</reference>
<dbReference type="Proteomes" id="UP000078555">
    <property type="component" value="Unassembled WGS sequence"/>
</dbReference>
<name>A0A1A9AN13_PLAOA</name>
<evidence type="ECO:0000313" key="3">
    <source>
        <dbReference type="Proteomes" id="UP000078550"/>
    </source>
</evidence>
<keyword evidence="4" id="KW-1185">Reference proteome</keyword>
<accession>A0A1A9AN13</accession>